<reference evidence="16" key="1">
    <citation type="journal article" date="2021" name="bioRxiv">
        <title>Unraveling nitrogen, sulfur and carbon metabolic pathways and microbial community transcriptional responses to substrate deprivation and toxicity stresses in a bioreactor mimicking anoxic brackish coastal sediment conditions.</title>
        <authorList>
            <person name="Martins P.D."/>
            <person name="Echeveste M.J."/>
            <person name="Arshad A."/>
            <person name="Kurth J."/>
            <person name="Ouboter H."/>
            <person name="Jetten M.S.M."/>
            <person name="Welte C.U."/>
        </authorList>
    </citation>
    <scope>NUCLEOTIDE SEQUENCE</scope>
    <source>
        <strain evidence="16">MAG_39</strain>
    </source>
</reference>
<dbReference type="PRINTS" id="PR00344">
    <property type="entry name" value="BCTRLSENSOR"/>
</dbReference>
<dbReference type="InterPro" id="IPR003661">
    <property type="entry name" value="HisK_dim/P_dom"/>
</dbReference>
<dbReference type="FunFam" id="3.30.565.10:FF:000010">
    <property type="entry name" value="Sensor histidine kinase RcsC"/>
    <property type="match status" value="1"/>
</dbReference>
<keyword evidence="4" id="KW-0597">Phosphoprotein</keyword>
<dbReference type="Proteomes" id="UP000705867">
    <property type="component" value="Unassembled WGS sequence"/>
</dbReference>
<dbReference type="GO" id="GO:0005524">
    <property type="term" value="F:ATP binding"/>
    <property type="evidence" value="ECO:0007669"/>
    <property type="project" value="UniProtKB-KW"/>
</dbReference>
<dbReference type="InterPro" id="IPR029016">
    <property type="entry name" value="GAF-like_dom_sf"/>
</dbReference>
<dbReference type="SMART" id="SM00387">
    <property type="entry name" value="HATPase_c"/>
    <property type="match status" value="1"/>
</dbReference>
<dbReference type="AlphaFoldDB" id="A0A953JAE6"/>
<evidence type="ECO:0000256" key="7">
    <source>
        <dbReference type="ARBA" id="ARBA00022777"/>
    </source>
</evidence>
<keyword evidence="8" id="KW-0067">ATP-binding</keyword>
<evidence type="ECO:0000256" key="12">
    <source>
        <dbReference type="SAM" id="Phobius"/>
    </source>
</evidence>
<dbReference type="SMART" id="SM00065">
    <property type="entry name" value="GAF"/>
    <property type="match status" value="2"/>
</dbReference>
<dbReference type="InterPro" id="IPR003594">
    <property type="entry name" value="HATPase_dom"/>
</dbReference>
<accession>A0A953JAE6</accession>
<comment type="catalytic activity">
    <reaction evidence="1">
        <text>ATP + protein L-histidine = ADP + protein N-phospho-L-histidine.</text>
        <dbReference type="EC" id="2.7.13.3"/>
    </reaction>
</comment>
<dbReference type="SUPFAM" id="SSF55781">
    <property type="entry name" value="GAF domain-like"/>
    <property type="match status" value="2"/>
</dbReference>
<dbReference type="PROSITE" id="PS50109">
    <property type="entry name" value="HIS_KIN"/>
    <property type="match status" value="1"/>
</dbReference>
<dbReference type="InterPro" id="IPR000014">
    <property type="entry name" value="PAS"/>
</dbReference>
<feature type="transmembrane region" description="Helical" evidence="12">
    <location>
        <begin position="12"/>
        <end position="32"/>
    </location>
</feature>
<dbReference type="Gene3D" id="3.30.450.20">
    <property type="entry name" value="PAS domain"/>
    <property type="match status" value="1"/>
</dbReference>
<organism evidence="16 17">
    <name type="scientific">Candidatus Nitrobium versatile</name>
    <dbReference type="NCBI Taxonomy" id="2884831"/>
    <lineage>
        <taxon>Bacteria</taxon>
        <taxon>Pseudomonadati</taxon>
        <taxon>Nitrospirota</taxon>
        <taxon>Nitrospiria</taxon>
        <taxon>Nitrospirales</taxon>
        <taxon>Nitrospiraceae</taxon>
        <taxon>Candidatus Nitrobium</taxon>
    </lineage>
</organism>
<dbReference type="PANTHER" id="PTHR43047:SF63">
    <property type="entry name" value="HISTIDINE KINASE"/>
    <property type="match status" value="1"/>
</dbReference>
<dbReference type="Pfam" id="PF00672">
    <property type="entry name" value="HAMP"/>
    <property type="match status" value="1"/>
</dbReference>
<proteinExistence type="predicted"/>
<dbReference type="GO" id="GO:0000155">
    <property type="term" value="F:phosphorelay sensor kinase activity"/>
    <property type="evidence" value="ECO:0007669"/>
    <property type="project" value="InterPro"/>
</dbReference>
<dbReference type="InterPro" id="IPR004358">
    <property type="entry name" value="Sig_transdc_His_kin-like_C"/>
</dbReference>
<evidence type="ECO:0000256" key="1">
    <source>
        <dbReference type="ARBA" id="ARBA00000085"/>
    </source>
</evidence>
<dbReference type="SUPFAM" id="SSF55874">
    <property type="entry name" value="ATPase domain of HSP90 chaperone/DNA topoisomerase II/histidine kinase"/>
    <property type="match status" value="1"/>
</dbReference>
<dbReference type="SUPFAM" id="SSF47384">
    <property type="entry name" value="Homodimeric domain of signal transducing histidine kinase"/>
    <property type="match status" value="1"/>
</dbReference>
<keyword evidence="10 12" id="KW-0472">Membrane</keyword>
<evidence type="ECO:0000259" key="13">
    <source>
        <dbReference type="PROSITE" id="PS50109"/>
    </source>
</evidence>
<dbReference type="PROSITE" id="PS50885">
    <property type="entry name" value="HAMP"/>
    <property type="match status" value="1"/>
</dbReference>
<sequence length="1012" mass="113293">MGTVRSLSTKCALLGGSIVVLIALLVLTGFVFTQRMKGEATRINCVGTLRHRSFEMAWLGHRMLESRDPREKEYYKRALLKDMDLFGETLDDLHAGNAPKSFRPLRKNDEMLLYSSIDREWRGTMKPLLSRVLSVRDGKARDPLLQYDSRVYSYASLIDRLVGLLERDYKEGMRRFDLVRMCALFVIVSLFIVSLFVLRRDIVLPVLALKDAALRMRRGDFTARVAVKGSDEIGELGESFNLMTGALQVSLDEQKRRLQELRESETRLANAQRLARMGNWDWNILTDELHVSGEVYRIFGLGSGADEQARGELLKRIHPRARTFYDRAVAQALYWDIPFSTDYRITLQDGSERVVHEQIEVVYNAEYKPVQMSGTVHDITDRKRAEEEIVRRLAVEEALARVSRLFVSGEIPDFQQVVTILGETADATNAYLFRYRADEGKTGLINEWCAFGEVSYFDSLQNIEMSLYPWCLQKLVEGEAVCIGNVAALPAEGAAEGGILRSMGLRALLVVPIRVKNGGLWGFMGFGDTGKSRVWTEEDERILRMVSDMISGYLARKEAEDALRKYSEELMALSDASNVLIAAPLMRNAFEMICSIAVIKFDLAMAWLGLVQEEAYTISPVAWTGEGGSYLESVRITRDGSPHGGGPTGRTVREKAPVVVDDVETDPLYVPWREEALKRGYRSSMAAPLITSEGLVTGVINFYSKEPFFFTRKRMKLLLVFANQAASVIEHRVLIEELERKIAERTGELEEARFQAESASKAKSDFLANMSHELRTPLNAVIGFSEMLLDQLFGTLNVKQSEYVANILESGKHLLGLINDILDLAKVESGKMTLDLSDVAVQDVFHSSVTMLGEKAMKQRVHVRLALASGIAASIEADERKMRQIMFNLLSNAIKFTPEGGEVCVSACMMGPDGNGVLVQGAAPGQEYLKVSVSDTGIGIRPEDMHRLFQEFSQLESSSSKHYEGTGLGLALTKRLVELHGGRIWAESEPGRGSIFTFILPVRQIRIRTLCS</sequence>
<evidence type="ECO:0000259" key="15">
    <source>
        <dbReference type="PROSITE" id="PS50885"/>
    </source>
</evidence>
<feature type="transmembrane region" description="Helical" evidence="12">
    <location>
        <begin position="178"/>
        <end position="198"/>
    </location>
</feature>
<dbReference type="InterPro" id="IPR035965">
    <property type="entry name" value="PAS-like_dom_sf"/>
</dbReference>
<evidence type="ECO:0000256" key="9">
    <source>
        <dbReference type="ARBA" id="ARBA00023012"/>
    </source>
</evidence>
<evidence type="ECO:0000313" key="17">
    <source>
        <dbReference type="Proteomes" id="UP000705867"/>
    </source>
</evidence>
<dbReference type="Gene3D" id="3.30.450.40">
    <property type="match status" value="2"/>
</dbReference>
<dbReference type="SUPFAM" id="SSF158472">
    <property type="entry name" value="HAMP domain-like"/>
    <property type="match status" value="1"/>
</dbReference>
<evidence type="ECO:0000259" key="14">
    <source>
        <dbReference type="PROSITE" id="PS50113"/>
    </source>
</evidence>
<feature type="domain" description="HAMP" evidence="15">
    <location>
        <begin position="200"/>
        <end position="252"/>
    </location>
</feature>
<dbReference type="GO" id="GO:0005886">
    <property type="term" value="C:plasma membrane"/>
    <property type="evidence" value="ECO:0007669"/>
    <property type="project" value="TreeGrafter"/>
</dbReference>
<name>A0A953JAE6_9BACT</name>
<dbReference type="CDD" id="cd06225">
    <property type="entry name" value="HAMP"/>
    <property type="match status" value="1"/>
</dbReference>
<dbReference type="InterPro" id="IPR000700">
    <property type="entry name" value="PAS-assoc_C"/>
</dbReference>
<evidence type="ECO:0000256" key="2">
    <source>
        <dbReference type="ARBA" id="ARBA00004370"/>
    </source>
</evidence>
<dbReference type="CDD" id="cd16922">
    <property type="entry name" value="HATPase_EvgS-ArcB-TorS-like"/>
    <property type="match status" value="1"/>
</dbReference>
<dbReference type="InterPro" id="IPR003660">
    <property type="entry name" value="HAMP_dom"/>
</dbReference>
<dbReference type="Pfam" id="PF01590">
    <property type="entry name" value="GAF"/>
    <property type="match status" value="1"/>
</dbReference>
<dbReference type="CDD" id="cd00082">
    <property type="entry name" value="HisKA"/>
    <property type="match status" value="1"/>
</dbReference>
<dbReference type="InterPro" id="IPR013655">
    <property type="entry name" value="PAS_fold_3"/>
</dbReference>
<feature type="domain" description="PAC" evidence="14">
    <location>
        <begin position="339"/>
        <end position="391"/>
    </location>
</feature>
<dbReference type="Pfam" id="PF13185">
    <property type="entry name" value="GAF_2"/>
    <property type="match status" value="1"/>
</dbReference>
<dbReference type="Pfam" id="PF00512">
    <property type="entry name" value="HisKA"/>
    <property type="match status" value="1"/>
</dbReference>
<evidence type="ECO:0000256" key="11">
    <source>
        <dbReference type="ARBA" id="ARBA00023306"/>
    </source>
</evidence>
<gene>
    <name evidence="16" type="ORF">K8I29_04665</name>
</gene>
<evidence type="ECO:0000256" key="10">
    <source>
        <dbReference type="ARBA" id="ARBA00023136"/>
    </source>
</evidence>
<dbReference type="InterPro" id="IPR036890">
    <property type="entry name" value="HATPase_C_sf"/>
</dbReference>
<evidence type="ECO:0000256" key="8">
    <source>
        <dbReference type="ARBA" id="ARBA00022840"/>
    </source>
</evidence>
<feature type="domain" description="Histidine kinase" evidence="13">
    <location>
        <begin position="769"/>
        <end position="1004"/>
    </location>
</feature>
<dbReference type="EMBL" id="JAIOIV010000034">
    <property type="protein sequence ID" value="MBZ0155495.1"/>
    <property type="molecule type" value="Genomic_DNA"/>
</dbReference>
<dbReference type="Gene3D" id="1.20.120.960">
    <property type="entry name" value="Histidine kinase NarX, sensor domain"/>
    <property type="match status" value="1"/>
</dbReference>
<evidence type="ECO:0000256" key="6">
    <source>
        <dbReference type="ARBA" id="ARBA00022741"/>
    </source>
</evidence>
<protein>
    <recommendedName>
        <fullName evidence="3">histidine kinase</fullName>
        <ecNumber evidence="3">2.7.13.3</ecNumber>
    </recommendedName>
</protein>
<dbReference type="SUPFAM" id="SSF55785">
    <property type="entry name" value="PYP-like sensor domain (PAS domain)"/>
    <property type="match status" value="1"/>
</dbReference>
<dbReference type="InterPro" id="IPR005467">
    <property type="entry name" value="His_kinase_dom"/>
</dbReference>
<comment type="subcellular location">
    <subcellularLocation>
        <location evidence="2">Membrane</location>
    </subcellularLocation>
</comment>
<keyword evidence="6" id="KW-0547">Nucleotide-binding</keyword>
<keyword evidence="5" id="KW-0808">Transferase</keyword>
<dbReference type="InterPro" id="IPR036097">
    <property type="entry name" value="HisK_dim/P_sf"/>
</dbReference>
<dbReference type="EC" id="2.7.13.3" evidence="3"/>
<dbReference type="InterPro" id="IPR003018">
    <property type="entry name" value="GAF"/>
</dbReference>
<keyword evidence="7" id="KW-0418">Kinase</keyword>
<evidence type="ECO:0000256" key="5">
    <source>
        <dbReference type="ARBA" id="ARBA00022679"/>
    </source>
</evidence>
<dbReference type="Gene3D" id="6.10.340.10">
    <property type="match status" value="1"/>
</dbReference>
<dbReference type="Pfam" id="PF08447">
    <property type="entry name" value="PAS_3"/>
    <property type="match status" value="1"/>
</dbReference>
<keyword evidence="12" id="KW-1133">Transmembrane helix</keyword>
<dbReference type="Gene3D" id="2.10.70.100">
    <property type="match status" value="1"/>
</dbReference>
<dbReference type="Gene3D" id="3.30.565.10">
    <property type="entry name" value="Histidine kinase-like ATPase, C-terminal domain"/>
    <property type="match status" value="1"/>
</dbReference>
<dbReference type="PANTHER" id="PTHR43047">
    <property type="entry name" value="TWO-COMPONENT HISTIDINE PROTEIN KINASE"/>
    <property type="match status" value="1"/>
</dbReference>
<dbReference type="SMART" id="SM00304">
    <property type="entry name" value="HAMP"/>
    <property type="match status" value="1"/>
</dbReference>
<keyword evidence="9" id="KW-0902">Two-component regulatory system</keyword>
<dbReference type="SMART" id="SM00388">
    <property type="entry name" value="HisKA"/>
    <property type="match status" value="1"/>
</dbReference>
<dbReference type="CDD" id="cd00130">
    <property type="entry name" value="PAS"/>
    <property type="match status" value="1"/>
</dbReference>
<keyword evidence="11" id="KW-0131">Cell cycle</keyword>
<dbReference type="PROSITE" id="PS50113">
    <property type="entry name" value="PAC"/>
    <property type="match status" value="1"/>
</dbReference>
<evidence type="ECO:0000256" key="3">
    <source>
        <dbReference type="ARBA" id="ARBA00012438"/>
    </source>
</evidence>
<reference evidence="16" key="2">
    <citation type="submission" date="2021-08" db="EMBL/GenBank/DDBJ databases">
        <authorList>
            <person name="Dalcin Martins P."/>
        </authorList>
    </citation>
    <scope>NUCLEOTIDE SEQUENCE</scope>
    <source>
        <strain evidence="16">MAG_39</strain>
    </source>
</reference>
<comment type="caution">
    <text evidence="16">The sequence shown here is derived from an EMBL/GenBank/DDBJ whole genome shotgun (WGS) entry which is preliminary data.</text>
</comment>
<dbReference type="InterPro" id="IPR042295">
    <property type="entry name" value="NarX-like_N_sf"/>
</dbReference>
<evidence type="ECO:0000256" key="4">
    <source>
        <dbReference type="ARBA" id="ARBA00022553"/>
    </source>
</evidence>
<dbReference type="InterPro" id="IPR001610">
    <property type="entry name" value="PAC"/>
</dbReference>
<dbReference type="Pfam" id="PF02518">
    <property type="entry name" value="HATPase_c"/>
    <property type="match status" value="1"/>
</dbReference>
<evidence type="ECO:0000313" key="16">
    <source>
        <dbReference type="EMBL" id="MBZ0155495.1"/>
    </source>
</evidence>
<dbReference type="GO" id="GO:0009927">
    <property type="term" value="F:histidine phosphotransfer kinase activity"/>
    <property type="evidence" value="ECO:0007669"/>
    <property type="project" value="TreeGrafter"/>
</dbReference>
<dbReference type="Gene3D" id="1.10.287.130">
    <property type="match status" value="1"/>
</dbReference>
<dbReference type="SMART" id="SM00086">
    <property type="entry name" value="PAC"/>
    <property type="match status" value="1"/>
</dbReference>
<dbReference type="FunFam" id="1.10.287.130:FF:000038">
    <property type="entry name" value="Sensory transduction histidine kinase"/>
    <property type="match status" value="1"/>
</dbReference>
<keyword evidence="12" id="KW-0812">Transmembrane</keyword>